<evidence type="ECO:0000313" key="1">
    <source>
        <dbReference type="EMBL" id="KIM51908.1"/>
    </source>
</evidence>
<organism evidence="1 2">
    <name type="scientific">Scleroderma citrinum Foug A</name>
    <dbReference type="NCBI Taxonomy" id="1036808"/>
    <lineage>
        <taxon>Eukaryota</taxon>
        <taxon>Fungi</taxon>
        <taxon>Dikarya</taxon>
        <taxon>Basidiomycota</taxon>
        <taxon>Agaricomycotina</taxon>
        <taxon>Agaricomycetes</taxon>
        <taxon>Agaricomycetidae</taxon>
        <taxon>Boletales</taxon>
        <taxon>Sclerodermatineae</taxon>
        <taxon>Sclerodermataceae</taxon>
        <taxon>Scleroderma</taxon>
    </lineage>
</organism>
<sequence>MDTMVKNDTHEMHWELSEDNINNLLNFLFPDEVLFPKLKGELVQNKLEHYTMDQVLDYCIRYGLYVKGPPHASVSGSSKGKSKEKDMKVTSHWSGIPELDAKAPAAHETSLVLFFNSAIEAVNKASSTATVRTWTADSTMHPLNGGDAMRKPDLSCWLSTGSQFDWRHLASFAEVKNCGGKDNEKSSYIETAGKASCLLYAQDG</sequence>
<dbReference type="OrthoDB" id="2687531at2759"/>
<accession>A0A0C2YQ96</accession>
<gene>
    <name evidence="1" type="ORF">SCLCIDRAFT_33083</name>
</gene>
<keyword evidence="2" id="KW-1185">Reference proteome</keyword>
<dbReference type="HOGENOM" id="CLU_1343957_0_0_1"/>
<dbReference type="EMBL" id="KN822234">
    <property type="protein sequence ID" value="KIM51908.1"/>
    <property type="molecule type" value="Genomic_DNA"/>
</dbReference>
<protein>
    <submittedName>
        <fullName evidence="1">Uncharacterized protein</fullName>
    </submittedName>
</protein>
<dbReference type="InParanoid" id="A0A0C2YQ96"/>
<proteinExistence type="predicted"/>
<name>A0A0C2YQ96_9AGAM</name>
<dbReference type="Proteomes" id="UP000053989">
    <property type="component" value="Unassembled WGS sequence"/>
</dbReference>
<dbReference type="AlphaFoldDB" id="A0A0C2YQ96"/>
<evidence type="ECO:0000313" key="2">
    <source>
        <dbReference type="Proteomes" id="UP000053989"/>
    </source>
</evidence>
<reference evidence="1 2" key="1">
    <citation type="submission" date="2014-04" db="EMBL/GenBank/DDBJ databases">
        <authorList>
            <consortium name="DOE Joint Genome Institute"/>
            <person name="Kuo A."/>
            <person name="Kohler A."/>
            <person name="Nagy L.G."/>
            <person name="Floudas D."/>
            <person name="Copeland A."/>
            <person name="Barry K.W."/>
            <person name="Cichocki N."/>
            <person name="Veneault-Fourrey C."/>
            <person name="LaButti K."/>
            <person name="Lindquist E.A."/>
            <person name="Lipzen A."/>
            <person name="Lundell T."/>
            <person name="Morin E."/>
            <person name="Murat C."/>
            <person name="Sun H."/>
            <person name="Tunlid A."/>
            <person name="Henrissat B."/>
            <person name="Grigoriev I.V."/>
            <person name="Hibbett D.S."/>
            <person name="Martin F."/>
            <person name="Nordberg H.P."/>
            <person name="Cantor M.N."/>
            <person name="Hua S.X."/>
        </authorList>
    </citation>
    <scope>NUCLEOTIDE SEQUENCE [LARGE SCALE GENOMIC DNA]</scope>
    <source>
        <strain evidence="1 2">Foug A</strain>
    </source>
</reference>
<reference evidence="2" key="2">
    <citation type="submission" date="2015-01" db="EMBL/GenBank/DDBJ databases">
        <title>Evolutionary Origins and Diversification of the Mycorrhizal Mutualists.</title>
        <authorList>
            <consortium name="DOE Joint Genome Institute"/>
            <consortium name="Mycorrhizal Genomics Consortium"/>
            <person name="Kohler A."/>
            <person name="Kuo A."/>
            <person name="Nagy L.G."/>
            <person name="Floudas D."/>
            <person name="Copeland A."/>
            <person name="Barry K.W."/>
            <person name="Cichocki N."/>
            <person name="Veneault-Fourrey C."/>
            <person name="LaButti K."/>
            <person name="Lindquist E.A."/>
            <person name="Lipzen A."/>
            <person name="Lundell T."/>
            <person name="Morin E."/>
            <person name="Murat C."/>
            <person name="Riley R."/>
            <person name="Ohm R."/>
            <person name="Sun H."/>
            <person name="Tunlid A."/>
            <person name="Henrissat B."/>
            <person name="Grigoriev I.V."/>
            <person name="Hibbett D.S."/>
            <person name="Martin F."/>
        </authorList>
    </citation>
    <scope>NUCLEOTIDE SEQUENCE [LARGE SCALE GENOMIC DNA]</scope>
    <source>
        <strain evidence="2">Foug A</strain>
    </source>
</reference>